<evidence type="ECO:0000259" key="5">
    <source>
        <dbReference type="PROSITE" id="PS50240"/>
    </source>
</evidence>
<dbReference type="Proteomes" id="UP001208570">
    <property type="component" value="Unassembled WGS sequence"/>
</dbReference>
<organism evidence="7 8">
    <name type="scientific">Paralvinella palmiformis</name>
    <dbReference type="NCBI Taxonomy" id="53620"/>
    <lineage>
        <taxon>Eukaryota</taxon>
        <taxon>Metazoa</taxon>
        <taxon>Spiralia</taxon>
        <taxon>Lophotrochozoa</taxon>
        <taxon>Annelida</taxon>
        <taxon>Polychaeta</taxon>
        <taxon>Sedentaria</taxon>
        <taxon>Canalipalpata</taxon>
        <taxon>Terebellida</taxon>
        <taxon>Terebelliformia</taxon>
        <taxon>Alvinellidae</taxon>
        <taxon>Paralvinella</taxon>
    </lineage>
</organism>
<evidence type="ECO:0000256" key="3">
    <source>
        <dbReference type="ARBA" id="ARBA00023157"/>
    </source>
</evidence>
<feature type="domain" description="P-type" evidence="6">
    <location>
        <begin position="97"/>
        <end position="141"/>
    </location>
</feature>
<keyword evidence="1" id="KW-0645">Protease</keyword>
<keyword evidence="2" id="KW-0720">Serine protease</keyword>
<accession>A0AAD9JUH3</accession>
<dbReference type="SUPFAM" id="SSF57492">
    <property type="entry name" value="Trefoil"/>
    <property type="match status" value="2"/>
</dbReference>
<dbReference type="PROSITE" id="PS51448">
    <property type="entry name" value="P_TREFOIL_2"/>
    <property type="match status" value="2"/>
</dbReference>
<evidence type="ECO:0000313" key="8">
    <source>
        <dbReference type="Proteomes" id="UP001208570"/>
    </source>
</evidence>
<feature type="disulfide bond" evidence="4">
    <location>
        <begin position="158"/>
        <end position="173"/>
    </location>
</feature>
<proteinExistence type="predicted"/>
<dbReference type="InterPro" id="IPR000519">
    <property type="entry name" value="P_trefoil_dom"/>
</dbReference>
<keyword evidence="2" id="KW-0378">Hydrolase</keyword>
<dbReference type="PRINTS" id="PR00722">
    <property type="entry name" value="CHYMOTRYPSIN"/>
</dbReference>
<evidence type="ECO:0000313" key="7">
    <source>
        <dbReference type="EMBL" id="KAK2159347.1"/>
    </source>
</evidence>
<dbReference type="CDD" id="cd00190">
    <property type="entry name" value="Tryp_SPc"/>
    <property type="match status" value="1"/>
</dbReference>
<gene>
    <name evidence="7" type="ORF">LSH36_154g02076</name>
</gene>
<dbReference type="InterPro" id="IPR001254">
    <property type="entry name" value="Trypsin_dom"/>
</dbReference>
<feature type="disulfide bond" evidence="4">
    <location>
        <begin position="99"/>
        <end position="125"/>
    </location>
</feature>
<dbReference type="InterPro" id="IPR009003">
    <property type="entry name" value="Peptidase_S1_PA"/>
</dbReference>
<dbReference type="GO" id="GO:0004252">
    <property type="term" value="F:serine-type endopeptidase activity"/>
    <property type="evidence" value="ECO:0007669"/>
    <property type="project" value="InterPro"/>
</dbReference>
<dbReference type="SMART" id="SM00020">
    <property type="entry name" value="Tryp_SPc"/>
    <property type="match status" value="1"/>
</dbReference>
<evidence type="ECO:0000256" key="1">
    <source>
        <dbReference type="ARBA" id="ARBA00022670"/>
    </source>
</evidence>
<dbReference type="AlphaFoldDB" id="A0AAD9JUH3"/>
<name>A0AAD9JUH3_9ANNE</name>
<dbReference type="Pfam" id="PF00089">
    <property type="entry name" value="Trypsin"/>
    <property type="match status" value="1"/>
</dbReference>
<comment type="caution">
    <text evidence="4">Lacks conserved residue(s) required for the propagation of feature annotation.</text>
</comment>
<reference evidence="7" key="1">
    <citation type="journal article" date="2023" name="Mol. Biol. Evol.">
        <title>Third-Generation Sequencing Reveals the Adaptive Role of the Epigenome in Three Deep-Sea Polychaetes.</title>
        <authorList>
            <person name="Perez M."/>
            <person name="Aroh O."/>
            <person name="Sun Y."/>
            <person name="Lan Y."/>
            <person name="Juniper S.K."/>
            <person name="Young C.R."/>
            <person name="Angers B."/>
            <person name="Qian P.Y."/>
        </authorList>
    </citation>
    <scope>NUCLEOTIDE SEQUENCE</scope>
    <source>
        <strain evidence="7">P08H-3</strain>
    </source>
</reference>
<dbReference type="EMBL" id="JAODUP010000154">
    <property type="protein sequence ID" value="KAK2159347.1"/>
    <property type="molecule type" value="Genomic_DNA"/>
</dbReference>
<feature type="disulfide bond" evidence="4">
    <location>
        <begin position="148"/>
        <end position="174"/>
    </location>
</feature>
<keyword evidence="3 4" id="KW-1015">Disulfide bond</keyword>
<evidence type="ECO:0000256" key="2">
    <source>
        <dbReference type="ARBA" id="ARBA00022825"/>
    </source>
</evidence>
<dbReference type="PROSITE" id="PS50240">
    <property type="entry name" value="TRYPSIN_DOM"/>
    <property type="match status" value="1"/>
</dbReference>
<dbReference type="SUPFAM" id="SSF50494">
    <property type="entry name" value="Trypsin-like serine proteases"/>
    <property type="match status" value="1"/>
</dbReference>
<dbReference type="FunFam" id="2.40.10.10:FF:000010">
    <property type="entry name" value="Kallikrein related peptidase 11"/>
    <property type="match status" value="1"/>
</dbReference>
<evidence type="ECO:0000259" key="6">
    <source>
        <dbReference type="PROSITE" id="PS51448"/>
    </source>
</evidence>
<dbReference type="GO" id="GO:0006508">
    <property type="term" value="P:proteolysis"/>
    <property type="evidence" value="ECO:0007669"/>
    <property type="project" value="UniProtKB-KW"/>
</dbReference>
<dbReference type="Pfam" id="PF00088">
    <property type="entry name" value="Trefoil"/>
    <property type="match status" value="2"/>
</dbReference>
<protein>
    <submittedName>
        <fullName evidence="7">Uncharacterized protein</fullName>
    </submittedName>
</protein>
<feature type="disulfide bond" evidence="4">
    <location>
        <begin position="109"/>
        <end position="124"/>
    </location>
</feature>
<keyword evidence="8" id="KW-1185">Reference proteome</keyword>
<dbReference type="Gene3D" id="2.40.10.10">
    <property type="entry name" value="Trypsin-like serine proteases"/>
    <property type="match status" value="2"/>
</dbReference>
<evidence type="ECO:0000256" key="4">
    <source>
        <dbReference type="PROSITE-ProRule" id="PRU00779"/>
    </source>
</evidence>
<comment type="caution">
    <text evidence="7">The sequence shown here is derived from an EMBL/GenBank/DDBJ whole genome shotgun (WGS) entry which is preliminary data.</text>
</comment>
<dbReference type="InterPro" id="IPR001314">
    <property type="entry name" value="Peptidase_S1A"/>
</dbReference>
<dbReference type="CDD" id="cd00111">
    <property type="entry name" value="Trefoil"/>
    <property type="match status" value="2"/>
</dbReference>
<dbReference type="InterPro" id="IPR044913">
    <property type="entry name" value="P_trefoil_dom_sf"/>
</dbReference>
<feature type="domain" description="Peptidase S1" evidence="5">
    <location>
        <begin position="120"/>
        <end position="382"/>
    </location>
</feature>
<sequence>MRLFRRSVVYYRILMVLFFTEKGWCFLVGHTRSYGGRRHWPSSWQRVRNHQDNEDVLNKIGKVTLLKTKTISRDEKPSADEALLEDRSHLLDRDRVQECNTDYNRRMDCGYFGINQRECYQRGCCWEETTNPDVPWCYHSKSTIGNACLLEKSERQKCGWYGIKKEHCLAMNCCWQPTDDNSIPWCFQALSRFSLGTRRTVVLGEHDLTYRDNSNIRRDVIKIIPHADYSGSINVENDIMLIKLKRPVQLSDHVTPVCLPEEGQRLNPGKHCYRTGWGNIGARGSSTNKLQQVMIPIISSYVCRDKQWYGGRFEEMMLCAGYEEGDRDVCQGDSGDPLVCNIDGIWRLFGIVSWGERCARGRKPGVYSKVSYYVDWIETTINNNSK</sequence>
<dbReference type="Gene3D" id="4.10.110.10">
    <property type="entry name" value="Spasmolytic Protein, domain 1"/>
    <property type="match status" value="2"/>
</dbReference>
<dbReference type="PANTHER" id="PTHR24252">
    <property type="entry name" value="ACROSIN-RELATED"/>
    <property type="match status" value="1"/>
</dbReference>
<dbReference type="PANTHER" id="PTHR24252:SF18">
    <property type="entry name" value="OVOCHYMASE 1"/>
    <property type="match status" value="1"/>
</dbReference>
<feature type="domain" description="P-type" evidence="6">
    <location>
        <begin position="146"/>
        <end position="190"/>
    </location>
</feature>
<dbReference type="InterPro" id="IPR043504">
    <property type="entry name" value="Peptidase_S1_PA_chymotrypsin"/>
</dbReference>
<dbReference type="SMART" id="SM00018">
    <property type="entry name" value="PD"/>
    <property type="match status" value="2"/>
</dbReference>